<dbReference type="EMBL" id="JACHEH010000002">
    <property type="protein sequence ID" value="MBB6167060.1"/>
    <property type="molecule type" value="Genomic_DNA"/>
</dbReference>
<protein>
    <submittedName>
        <fullName evidence="1">Uncharacterized protein</fullName>
    </submittedName>
</protein>
<dbReference type="AlphaFoldDB" id="A0A841K4Y9"/>
<keyword evidence="2" id="KW-1185">Reference proteome</keyword>
<evidence type="ECO:0000313" key="1">
    <source>
        <dbReference type="EMBL" id="MBB6167060.1"/>
    </source>
</evidence>
<reference evidence="1 2" key="1">
    <citation type="submission" date="2020-08" db="EMBL/GenBank/DDBJ databases">
        <title>Genomic Encyclopedia of Type Strains, Phase IV (KMG-IV): sequencing the most valuable type-strain genomes for metagenomic binning, comparative biology and taxonomic classification.</title>
        <authorList>
            <person name="Goeker M."/>
        </authorList>
    </citation>
    <scope>NUCLEOTIDE SEQUENCE [LARGE SCALE GENOMIC DNA]</scope>
    <source>
        <strain evidence="1 2">DSM 101465</strain>
    </source>
</reference>
<sequence length="34" mass="3473">MTNCADCTMAHAVGILLQMLAHQANDKGSAASTP</sequence>
<evidence type="ECO:0000313" key="2">
    <source>
        <dbReference type="Proteomes" id="UP000588017"/>
    </source>
</evidence>
<proteinExistence type="predicted"/>
<comment type="caution">
    <text evidence="1">The sequence shown here is derived from an EMBL/GenBank/DDBJ whole genome shotgun (WGS) entry which is preliminary data.</text>
</comment>
<name>A0A841K4Y9_9HYPH</name>
<dbReference type="Proteomes" id="UP000588017">
    <property type="component" value="Unassembled WGS sequence"/>
</dbReference>
<accession>A0A841K4Y9</accession>
<gene>
    <name evidence="1" type="ORF">HNQ73_000678</name>
</gene>
<organism evidence="1 2">
    <name type="scientific">Chelatococcus composti</name>
    <dbReference type="NCBI Taxonomy" id="1743235"/>
    <lineage>
        <taxon>Bacteria</taxon>
        <taxon>Pseudomonadati</taxon>
        <taxon>Pseudomonadota</taxon>
        <taxon>Alphaproteobacteria</taxon>
        <taxon>Hyphomicrobiales</taxon>
        <taxon>Chelatococcaceae</taxon>
        <taxon>Chelatococcus</taxon>
    </lineage>
</organism>